<dbReference type="Gene3D" id="1.10.510.10">
    <property type="entry name" value="Transferase(Phosphotransferase) domain 1"/>
    <property type="match status" value="1"/>
</dbReference>
<evidence type="ECO:0000313" key="3">
    <source>
        <dbReference type="EMBL" id="KAH8080724.1"/>
    </source>
</evidence>
<proteinExistence type="predicted"/>
<feature type="region of interest" description="Disordered" evidence="1">
    <location>
        <begin position="674"/>
        <end position="728"/>
    </location>
</feature>
<keyword evidence="4" id="KW-1185">Reference proteome</keyword>
<gene>
    <name evidence="3" type="ORF">BXZ70DRAFT_960187</name>
</gene>
<dbReference type="Pfam" id="PF17667">
    <property type="entry name" value="Pkinase_fungal"/>
    <property type="match status" value="3"/>
</dbReference>
<dbReference type="AlphaFoldDB" id="A0A8K0UE78"/>
<dbReference type="PANTHER" id="PTHR38248:SF2">
    <property type="entry name" value="FUNK1 11"/>
    <property type="match status" value="1"/>
</dbReference>
<feature type="compositionally biased region" description="Acidic residues" evidence="1">
    <location>
        <begin position="706"/>
        <end position="718"/>
    </location>
</feature>
<accession>A0A8K0UE78</accession>
<evidence type="ECO:0000256" key="1">
    <source>
        <dbReference type="SAM" id="MobiDB-lite"/>
    </source>
</evidence>
<organism evidence="3 4">
    <name type="scientific">Cristinia sonorae</name>
    <dbReference type="NCBI Taxonomy" id="1940300"/>
    <lineage>
        <taxon>Eukaryota</taxon>
        <taxon>Fungi</taxon>
        <taxon>Dikarya</taxon>
        <taxon>Basidiomycota</taxon>
        <taxon>Agaricomycotina</taxon>
        <taxon>Agaricomycetes</taxon>
        <taxon>Agaricomycetidae</taxon>
        <taxon>Agaricales</taxon>
        <taxon>Pleurotineae</taxon>
        <taxon>Stephanosporaceae</taxon>
        <taxon>Cristinia</taxon>
    </lineage>
</organism>
<dbReference type="OrthoDB" id="3017065at2759"/>
<reference evidence="3" key="1">
    <citation type="journal article" date="2021" name="New Phytol.">
        <title>Evolutionary innovations through gain and loss of genes in the ectomycorrhizal Boletales.</title>
        <authorList>
            <person name="Wu G."/>
            <person name="Miyauchi S."/>
            <person name="Morin E."/>
            <person name="Kuo A."/>
            <person name="Drula E."/>
            <person name="Varga T."/>
            <person name="Kohler A."/>
            <person name="Feng B."/>
            <person name="Cao Y."/>
            <person name="Lipzen A."/>
            <person name="Daum C."/>
            <person name="Hundley H."/>
            <person name="Pangilinan J."/>
            <person name="Johnson J."/>
            <person name="Barry K."/>
            <person name="LaButti K."/>
            <person name="Ng V."/>
            <person name="Ahrendt S."/>
            <person name="Min B."/>
            <person name="Choi I.G."/>
            <person name="Park H."/>
            <person name="Plett J.M."/>
            <person name="Magnuson J."/>
            <person name="Spatafora J.W."/>
            <person name="Nagy L.G."/>
            <person name="Henrissat B."/>
            <person name="Grigoriev I.V."/>
            <person name="Yang Z.L."/>
            <person name="Xu J."/>
            <person name="Martin F.M."/>
        </authorList>
    </citation>
    <scope>NUCLEOTIDE SEQUENCE</scope>
    <source>
        <strain evidence="3">KKN 215</strain>
    </source>
</reference>
<feature type="region of interest" description="Disordered" evidence="1">
    <location>
        <begin position="61"/>
        <end position="85"/>
    </location>
</feature>
<dbReference type="InterPro" id="IPR040976">
    <property type="entry name" value="Pkinase_fungal"/>
</dbReference>
<evidence type="ECO:0000313" key="4">
    <source>
        <dbReference type="Proteomes" id="UP000813824"/>
    </source>
</evidence>
<feature type="region of interest" description="Disordered" evidence="1">
    <location>
        <begin position="273"/>
        <end position="319"/>
    </location>
</feature>
<comment type="caution">
    <text evidence="3">The sequence shown here is derived from an EMBL/GenBank/DDBJ whole genome shotgun (WGS) entry which is preliminary data.</text>
</comment>
<sequence>MANISDSYFIPITFPSPLPPGYPYWCHFHISHSDTMSDTHHTNSLEEEERDVVLPLPQRQRPLAASDVAPERDTTPPPFRFTESESTPFRASMGAATKSNTGYMDPDVKAFLKNHFKGTVNTGIPIHKFFRDVWKLDIGNLHLKEESSFTVQHTLLKRFLKDAWKKTIENKHVRTEGTAAIAFHQIWKHLEAQLPPLKDHTAAIFHNMQEHAVHGEFAELKPDFNGSHTLESDLQHCIATLYCGEMKKYLETRQKNKYNVTIEQEALKAAYSGHVDSMKTNPQKKRPRGVDSDGDDPADLTYPNKRAKTTKKTSSSSVGEGRAQILEEFSLDGEIWGKENVRRSSDLTGNQLQIAKYLNELLSHGVRSYATGFLLEQTNMTLWYADRMGLVSSQSFDIFRKPEYLLLVIAAHHYGAPHDFGVNPFLTLPPDTSRFISYDKMILTLPSATSANLPPRDGSESPDAVRQYEDALGPSLPPLEFQVDLSDNRHINTAYGTIGRGTTVVPVLARGTAQELFGPGHLVAKLAWPIEHRDPEDKFVRVIRRKMDEKDQARPFLKHIVELKCSFSCRMDDPALRFPRAALEPEPVADDMRRCFRVLMMPEYLPLEEVKSPEELRQVFIDVITGHHWVYETSNVLHRDISHGNIMFYRVRDGDNEKVVGVLTDWDLAEKQEGDGVEVSDAEIQNRMAQRDSEKRSKASPADPTQQDEDIVMAEEDEASKKRQKARYRTGTGPFMAVELLQPGPTPRHLYRHDLESFFWVLAWFCAVFNPKDPHNLRVIPAWQQKNLVDVGSAKSKFLTNNTVFQRTFAQADPAYLRFKLHLAFLSSLFRQVKREAEGERENAEDYFRFFDATTPEPEVEVIQEECLAKLKECRERLRDLVTFEKVLGMFSRELKPIS</sequence>
<dbReference type="Proteomes" id="UP000813824">
    <property type="component" value="Unassembled WGS sequence"/>
</dbReference>
<feature type="domain" description="Fungal-type protein kinase" evidence="2">
    <location>
        <begin position="522"/>
        <end position="673"/>
    </location>
</feature>
<feature type="domain" description="Fungal-type protein kinase" evidence="2">
    <location>
        <begin position="345"/>
        <end position="437"/>
    </location>
</feature>
<evidence type="ECO:0000259" key="2">
    <source>
        <dbReference type="Pfam" id="PF17667"/>
    </source>
</evidence>
<feature type="domain" description="Fungal-type protein kinase" evidence="2">
    <location>
        <begin position="719"/>
        <end position="766"/>
    </location>
</feature>
<dbReference type="PANTHER" id="PTHR38248">
    <property type="entry name" value="FUNK1 6"/>
    <property type="match status" value="1"/>
</dbReference>
<dbReference type="InterPro" id="IPR011009">
    <property type="entry name" value="Kinase-like_dom_sf"/>
</dbReference>
<dbReference type="EMBL" id="JAEVFJ010000053">
    <property type="protein sequence ID" value="KAH8080724.1"/>
    <property type="molecule type" value="Genomic_DNA"/>
</dbReference>
<dbReference type="SUPFAM" id="SSF56112">
    <property type="entry name" value="Protein kinase-like (PK-like)"/>
    <property type="match status" value="1"/>
</dbReference>
<protein>
    <recommendedName>
        <fullName evidence="2">Fungal-type protein kinase domain-containing protein</fullName>
    </recommendedName>
</protein>
<name>A0A8K0UE78_9AGAR</name>